<gene>
    <name evidence="2" type="ORF">IQ249_20905</name>
</gene>
<feature type="transmembrane region" description="Helical" evidence="1">
    <location>
        <begin position="39"/>
        <end position="60"/>
    </location>
</feature>
<accession>A0A8J7DZU1</accession>
<reference evidence="2" key="1">
    <citation type="submission" date="2020-10" db="EMBL/GenBank/DDBJ databases">
        <authorList>
            <person name="Castelo-Branco R."/>
            <person name="Eusebio N."/>
            <person name="Adriana R."/>
            <person name="Vieira A."/>
            <person name="Brugerolle De Fraissinette N."/>
            <person name="Rezende De Castro R."/>
            <person name="Schneider M.P."/>
            <person name="Vasconcelos V."/>
            <person name="Leao P.N."/>
        </authorList>
    </citation>
    <scope>NUCLEOTIDE SEQUENCE</scope>
    <source>
        <strain evidence="2">LEGE 07157</strain>
    </source>
</reference>
<evidence type="ECO:0000256" key="1">
    <source>
        <dbReference type="SAM" id="Phobius"/>
    </source>
</evidence>
<sequence>MPDSQSKRNAQKARQKLGSEYYERLRAEAKAPYRGLRKFIYFGVGASGLIGAVVFLSQTLAGRDVSSALPNFALQLGVFALALWLFRLENKAEGKQK</sequence>
<dbReference type="Pfam" id="PF11998">
    <property type="entry name" value="DUF3493"/>
    <property type="match status" value="1"/>
</dbReference>
<dbReference type="AlphaFoldDB" id="A0A8J7DZU1"/>
<organism evidence="2 3">
    <name type="scientific">Lusitaniella coriacea LEGE 07157</name>
    <dbReference type="NCBI Taxonomy" id="945747"/>
    <lineage>
        <taxon>Bacteria</taxon>
        <taxon>Bacillati</taxon>
        <taxon>Cyanobacteriota</taxon>
        <taxon>Cyanophyceae</taxon>
        <taxon>Spirulinales</taxon>
        <taxon>Lusitaniellaceae</taxon>
        <taxon>Lusitaniella</taxon>
    </lineage>
</organism>
<dbReference type="InterPro" id="IPR021883">
    <property type="entry name" value="LPA1-like"/>
</dbReference>
<dbReference type="EMBL" id="JADEWZ010000044">
    <property type="protein sequence ID" value="MBE9118355.1"/>
    <property type="molecule type" value="Genomic_DNA"/>
</dbReference>
<dbReference type="Proteomes" id="UP000654482">
    <property type="component" value="Unassembled WGS sequence"/>
</dbReference>
<keyword evidence="1" id="KW-0472">Membrane</keyword>
<keyword evidence="1" id="KW-1133">Transmembrane helix</keyword>
<comment type="caution">
    <text evidence="2">The sequence shown here is derived from an EMBL/GenBank/DDBJ whole genome shotgun (WGS) entry which is preliminary data.</text>
</comment>
<protein>
    <submittedName>
        <fullName evidence="2">DUF3493 domain-containing protein</fullName>
    </submittedName>
</protein>
<evidence type="ECO:0000313" key="2">
    <source>
        <dbReference type="EMBL" id="MBE9118355.1"/>
    </source>
</evidence>
<keyword evidence="3" id="KW-1185">Reference proteome</keyword>
<dbReference type="RefSeq" id="WP_194031440.1">
    <property type="nucleotide sequence ID" value="NZ_JADEWZ010000044.1"/>
</dbReference>
<proteinExistence type="predicted"/>
<evidence type="ECO:0000313" key="3">
    <source>
        <dbReference type="Proteomes" id="UP000654482"/>
    </source>
</evidence>
<name>A0A8J7DZU1_9CYAN</name>
<keyword evidence="1" id="KW-0812">Transmembrane</keyword>
<feature type="transmembrane region" description="Helical" evidence="1">
    <location>
        <begin position="72"/>
        <end position="88"/>
    </location>
</feature>